<organism evidence="1 2">
    <name type="scientific">Legionella sainthelensi</name>
    <dbReference type="NCBI Taxonomy" id="28087"/>
    <lineage>
        <taxon>Bacteria</taxon>
        <taxon>Pseudomonadati</taxon>
        <taxon>Pseudomonadota</taxon>
        <taxon>Gammaproteobacteria</taxon>
        <taxon>Legionellales</taxon>
        <taxon>Legionellaceae</taxon>
        <taxon>Legionella</taxon>
    </lineage>
</organism>
<accession>A0A2H5FRS9</accession>
<proteinExistence type="predicted"/>
<gene>
    <name evidence="1" type="ORF">CAB17_20215</name>
</gene>
<keyword evidence="2" id="KW-1185">Reference proteome</keyword>
<evidence type="ECO:0000313" key="2">
    <source>
        <dbReference type="Proteomes" id="UP000234343"/>
    </source>
</evidence>
<dbReference type="EMBL" id="CP025493">
    <property type="protein sequence ID" value="AUH74265.1"/>
    <property type="molecule type" value="Genomic_DNA"/>
</dbReference>
<name>A0A2H5FRS9_9GAMM</name>
<dbReference type="AlphaFoldDB" id="A0A2H5FRS9"/>
<evidence type="ECO:0000313" key="1">
    <source>
        <dbReference type="EMBL" id="AUH74265.1"/>
    </source>
</evidence>
<sequence length="110" mass="12594">MEFFWELWQKIKNKIISSKASTVNNTSFDGFNNNSGKIVVHTGDQINNYRTKASPQLDFDPVYKCYFFKGERVCSVCAPDLISVLKMRSLGSMSHFHCETCGKDFHKKGD</sequence>
<dbReference type="RefSeq" id="WP_101901943.1">
    <property type="nucleotide sequence ID" value="NZ_CP025493.2"/>
</dbReference>
<protein>
    <submittedName>
        <fullName evidence="1">Uncharacterized protein</fullName>
    </submittedName>
</protein>
<geneLocation type="plasmid" evidence="2">
    <name>pLA01-117_113k</name>
</geneLocation>
<dbReference type="KEGG" id="lsh:CAB17_20215"/>
<reference evidence="1 2" key="1">
    <citation type="submission" date="2017-12" db="EMBL/GenBank/DDBJ databases">
        <title>Legionella sainthelensi LA01-117, whole genome sequence of a clinical isolate from New Zealand.</title>
        <authorList>
            <person name="Cree S.L."/>
            <person name="Slow S."/>
            <person name="Kennedy M.A."/>
            <person name="Murdoch D.R."/>
            <person name="Biggs P.J."/>
            <person name="Anderson T."/>
        </authorList>
    </citation>
    <scope>NUCLEOTIDE SEQUENCE [LARGE SCALE GENOMIC DNA]</scope>
    <source>
        <strain evidence="1 2">LA01-117</strain>
        <plasmid evidence="2">pLA01-117_113k</plasmid>
    </source>
</reference>
<dbReference type="Proteomes" id="UP000234343">
    <property type="component" value="Plasmid pLA01-117_113k"/>
</dbReference>
<keyword evidence="1" id="KW-0614">Plasmid</keyword>